<dbReference type="PANTHER" id="PTHR10334">
    <property type="entry name" value="CYSTEINE-RICH SECRETORY PROTEIN-RELATED"/>
    <property type="match status" value="1"/>
</dbReference>
<accession>A0A183ACP2</accession>
<dbReference type="Gene3D" id="3.40.33.10">
    <property type="entry name" value="CAP"/>
    <property type="match status" value="2"/>
</dbReference>
<dbReference type="WBParaSite" id="ECPE_0000473901-mRNA-1">
    <property type="protein sequence ID" value="ECPE_0000473901-mRNA-1"/>
    <property type="gene ID" value="ECPE_0000473901"/>
</dbReference>
<feature type="domain" description="SCP" evidence="1">
    <location>
        <begin position="7"/>
        <end position="198"/>
    </location>
</feature>
<dbReference type="SUPFAM" id="SSF55797">
    <property type="entry name" value="PR-1-like"/>
    <property type="match status" value="2"/>
</dbReference>
<evidence type="ECO:0000313" key="3">
    <source>
        <dbReference type="Proteomes" id="UP000272942"/>
    </source>
</evidence>
<dbReference type="InterPro" id="IPR014044">
    <property type="entry name" value="CAP_dom"/>
</dbReference>
<dbReference type="OrthoDB" id="337038at2759"/>
<dbReference type="InterPro" id="IPR035940">
    <property type="entry name" value="CAP_sf"/>
</dbReference>
<keyword evidence="3" id="KW-1185">Reference proteome</keyword>
<evidence type="ECO:0000313" key="4">
    <source>
        <dbReference type="WBParaSite" id="ECPE_0000473901-mRNA-1"/>
    </source>
</evidence>
<protein>
    <submittedName>
        <fullName evidence="4">SCP domain-containing protein</fullName>
    </submittedName>
</protein>
<dbReference type="InterPro" id="IPR001283">
    <property type="entry name" value="CRISP-related"/>
</dbReference>
<dbReference type="Proteomes" id="UP000272942">
    <property type="component" value="Unassembled WGS sequence"/>
</dbReference>
<sequence length="222" mass="24696">MEALETSRFGAQVWAKLRALHGCPPLELDRELAQKAQEHAERMAVKNQMHHCLSPNHGENLSMRDGTKPTTITAFTQSSMRSNDLVKQLDHVNEGNPPTSSIMAASAATSDSYRIPHIMRLTFGNTKSHTETGQQATLRWYSEVVRFNYGEEQQSMSGNFSQIVWKSTTHAGFGRKSTNGGCNIFIAGYYKPSGNVTGRFAQNVPRPISGTDYVPTQEEMGW</sequence>
<evidence type="ECO:0000313" key="2">
    <source>
        <dbReference type="EMBL" id="VDP73491.1"/>
    </source>
</evidence>
<dbReference type="SMART" id="SM00198">
    <property type="entry name" value="SCP"/>
    <property type="match status" value="1"/>
</dbReference>
<reference evidence="2 3" key="2">
    <citation type="submission" date="2018-11" db="EMBL/GenBank/DDBJ databases">
        <authorList>
            <consortium name="Pathogen Informatics"/>
        </authorList>
    </citation>
    <scope>NUCLEOTIDE SEQUENCE [LARGE SCALE GENOMIC DNA]</scope>
    <source>
        <strain evidence="2 3">Egypt</strain>
    </source>
</reference>
<name>A0A183ACP2_9TREM</name>
<reference evidence="4" key="1">
    <citation type="submission" date="2016-06" db="UniProtKB">
        <authorList>
            <consortium name="WormBaseParasite"/>
        </authorList>
    </citation>
    <scope>IDENTIFICATION</scope>
</reference>
<gene>
    <name evidence="2" type="ORF">ECPE_LOCUS4727</name>
</gene>
<dbReference type="PRINTS" id="PR00837">
    <property type="entry name" value="V5TPXLIKE"/>
</dbReference>
<dbReference type="Pfam" id="PF00188">
    <property type="entry name" value="CAP"/>
    <property type="match status" value="1"/>
</dbReference>
<proteinExistence type="predicted"/>
<dbReference type="EMBL" id="UZAN01041584">
    <property type="protein sequence ID" value="VDP73491.1"/>
    <property type="molecule type" value="Genomic_DNA"/>
</dbReference>
<dbReference type="AlphaFoldDB" id="A0A183ACP2"/>
<evidence type="ECO:0000259" key="1">
    <source>
        <dbReference type="SMART" id="SM00198"/>
    </source>
</evidence>
<organism evidence="4">
    <name type="scientific">Echinostoma caproni</name>
    <dbReference type="NCBI Taxonomy" id="27848"/>
    <lineage>
        <taxon>Eukaryota</taxon>
        <taxon>Metazoa</taxon>
        <taxon>Spiralia</taxon>
        <taxon>Lophotrochozoa</taxon>
        <taxon>Platyhelminthes</taxon>
        <taxon>Trematoda</taxon>
        <taxon>Digenea</taxon>
        <taxon>Plagiorchiida</taxon>
        <taxon>Echinostomata</taxon>
        <taxon>Echinostomatoidea</taxon>
        <taxon>Echinostomatidae</taxon>
        <taxon>Echinostoma</taxon>
    </lineage>
</organism>